<keyword evidence="1" id="KW-0378">Hydrolase</keyword>
<comment type="caution">
    <text evidence="1">The sequence shown here is derived from an EMBL/GenBank/DDBJ whole genome shotgun (WGS) entry which is preliminary data.</text>
</comment>
<dbReference type="STRING" id="500635.MITSMUL_03097"/>
<dbReference type="GeneID" id="93482513"/>
<dbReference type="SUPFAM" id="SSF103084">
    <property type="entry name" value="Holliday junction resolvase RusA"/>
    <property type="match status" value="1"/>
</dbReference>
<dbReference type="HOGENOM" id="CLU_158414_0_0_9"/>
<gene>
    <name evidence="1" type="primary">rusA</name>
    <name evidence="1" type="ORF">MITSMUL_03097</name>
</gene>
<keyword evidence="2" id="KW-1185">Reference proteome</keyword>
<dbReference type="Gene3D" id="3.30.1330.70">
    <property type="entry name" value="Holliday junction resolvase RusA"/>
    <property type="match status" value="1"/>
</dbReference>
<dbReference type="InterPro" id="IPR036614">
    <property type="entry name" value="RusA-like_sf"/>
</dbReference>
<dbReference type="EC" id="3.1.22.4" evidence="1"/>
<accession>C9KJA0</accession>
<dbReference type="GO" id="GO:0016787">
    <property type="term" value="F:hydrolase activity"/>
    <property type="evidence" value="ECO:0007669"/>
    <property type="project" value="UniProtKB-KW"/>
</dbReference>
<evidence type="ECO:0000313" key="2">
    <source>
        <dbReference type="Proteomes" id="UP000003671"/>
    </source>
</evidence>
<name>C9KJA0_9FIRM</name>
<sequence length="125" mass="15103">MTKELFITIPVPITENHAFFYRKGMKILNKRGKEWMKNAEDSMRVAMEEQGWQTVNNEKVIVELWHYWPDKRVRDCSNSLKLLCDSIQNAGIVNNDRWLLCRQQDFSVDRENPRLEMRIRRFNNE</sequence>
<reference evidence="1" key="1">
    <citation type="submission" date="2009-09" db="EMBL/GenBank/DDBJ databases">
        <authorList>
            <person name="Weinstock G."/>
            <person name="Sodergren E."/>
            <person name="Clifton S."/>
            <person name="Fulton L."/>
            <person name="Fulton B."/>
            <person name="Courtney L."/>
            <person name="Fronick C."/>
            <person name="Harrison M."/>
            <person name="Strong C."/>
            <person name="Farmer C."/>
            <person name="Delahaunty K."/>
            <person name="Markovic C."/>
            <person name="Hall O."/>
            <person name="Minx P."/>
            <person name="Tomlinson C."/>
            <person name="Mitreva M."/>
            <person name="Nelson J."/>
            <person name="Hou S."/>
            <person name="Wollam A."/>
            <person name="Pepin K.H."/>
            <person name="Johnson M."/>
            <person name="Bhonagiri V."/>
            <person name="Nash W.E."/>
            <person name="Warren W."/>
            <person name="Chinwalla A."/>
            <person name="Mardis E.R."/>
            <person name="Wilson R.K."/>
        </authorList>
    </citation>
    <scope>NUCLEOTIDE SEQUENCE [LARGE SCALE GENOMIC DNA]</scope>
    <source>
        <strain evidence="1">DSM 20544</strain>
    </source>
</reference>
<proteinExistence type="predicted"/>
<dbReference type="AlphaFoldDB" id="C9KJA0"/>
<protein>
    <submittedName>
        <fullName evidence="1">Crossover junction endodeoxyribonuclease RusA</fullName>
        <ecNumber evidence="1">3.1.22.4</ecNumber>
    </submittedName>
</protein>
<dbReference type="Proteomes" id="UP000003671">
    <property type="component" value="Unassembled WGS sequence"/>
</dbReference>
<dbReference type="InterPro" id="IPR008822">
    <property type="entry name" value="Endonuclease_RusA-like"/>
</dbReference>
<dbReference type="GO" id="GO:0006310">
    <property type="term" value="P:DNA recombination"/>
    <property type="evidence" value="ECO:0007669"/>
    <property type="project" value="InterPro"/>
</dbReference>
<dbReference type="EMBL" id="ABWK02000001">
    <property type="protein sequence ID" value="EEX69966.1"/>
    <property type="molecule type" value="Genomic_DNA"/>
</dbReference>
<dbReference type="RefSeq" id="WP_005838947.1">
    <property type="nucleotide sequence ID" value="NZ_GG697141.2"/>
</dbReference>
<evidence type="ECO:0000313" key="1">
    <source>
        <dbReference type="EMBL" id="EEX69966.1"/>
    </source>
</evidence>
<dbReference type="eggNOG" id="COG4570">
    <property type="taxonomic scope" value="Bacteria"/>
</dbReference>
<dbReference type="GO" id="GO:0006281">
    <property type="term" value="P:DNA repair"/>
    <property type="evidence" value="ECO:0007669"/>
    <property type="project" value="InterPro"/>
</dbReference>
<organism evidence="1 2">
    <name type="scientific">Mitsuokella multacida DSM 20544</name>
    <dbReference type="NCBI Taxonomy" id="500635"/>
    <lineage>
        <taxon>Bacteria</taxon>
        <taxon>Bacillati</taxon>
        <taxon>Bacillota</taxon>
        <taxon>Negativicutes</taxon>
        <taxon>Selenomonadales</taxon>
        <taxon>Selenomonadaceae</taxon>
        <taxon>Mitsuokella</taxon>
    </lineage>
</organism>
<dbReference type="GO" id="GO:0000287">
    <property type="term" value="F:magnesium ion binding"/>
    <property type="evidence" value="ECO:0007669"/>
    <property type="project" value="InterPro"/>
</dbReference>
<dbReference type="Pfam" id="PF05866">
    <property type="entry name" value="RusA"/>
    <property type="match status" value="1"/>
</dbReference>